<accession>A0A2P5BNP4</accession>
<dbReference type="AlphaFoldDB" id="A0A2P5BNP4"/>
<keyword evidence="3" id="KW-1185">Reference proteome</keyword>
<sequence length="121" mass="14426">MIYYWIQKLWKSVFTLQTHVLFPPLSKQVHRYTIEFLAFEPRLGNPRLFWSIRSFDLVICPGRILQINGGSKCPNLLRRAISEMRLLRNQSLQLQKPKSRSISIPIDSRNKNQKWKRVKMS</sequence>
<protein>
    <submittedName>
        <fullName evidence="2">Uncharacterized protein</fullName>
    </submittedName>
</protein>
<evidence type="ECO:0000313" key="3">
    <source>
        <dbReference type="Proteomes" id="UP000237000"/>
    </source>
</evidence>
<evidence type="ECO:0000256" key="1">
    <source>
        <dbReference type="SAM" id="MobiDB-lite"/>
    </source>
</evidence>
<dbReference type="EMBL" id="JXTC01000486">
    <property type="protein sequence ID" value="PON50416.1"/>
    <property type="molecule type" value="Genomic_DNA"/>
</dbReference>
<comment type="caution">
    <text evidence="2">The sequence shown here is derived from an EMBL/GenBank/DDBJ whole genome shotgun (WGS) entry which is preliminary data.</text>
</comment>
<feature type="compositionally biased region" description="Polar residues" evidence="1">
    <location>
        <begin position="92"/>
        <end position="102"/>
    </location>
</feature>
<organism evidence="2 3">
    <name type="scientific">Trema orientale</name>
    <name type="common">Charcoal tree</name>
    <name type="synonym">Celtis orientalis</name>
    <dbReference type="NCBI Taxonomy" id="63057"/>
    <lineage>
        <taxon>Eukaryota</taxon>
        <taxon>Viridiplantae</taxon>
        <taxon>Streptophyta</taxon>
        <taxon>Embryophyta</taxon>
        <taxon>Tracheophyta</taxon>
        <taxon>Spermatophyta</taxon>
        <taxon>Magnoliopsida</taxon>
        <taxon>eudicotyledons</taxon>
        <taxon>Gunneridae</taxon>
        <taxon>Pentapetalae</taxon>
        <taxon>rosids</taxon>
        <taxon>fabids</taxon>
        <taxon>Rosales</taxon>
        <taxon>Cannabaceae</taxon>
        <taxon>Trema</taxon>
    </lineage>
</organism>
<name>A0A2P5BNP4_TREOI</name>
<gene>
    <name evidence="2" type="ORF">TorRG33x02_314640</name>
</gene>
<feature type="region of interest" description="Disordered" evidence="1">
    <location>
        <begin position="92"/>
        <end position="121"/>
    </location>
</feature>
<feature type="compositionally biased region" description="Basic residues" evidence="1">
    <location>
        <begin position="111"/>
        <end position="121"/>
    </location>
</feature>
<dbReference type="InParanoid" id="A0A2P5BNP4"/>
<proteinExistence type="predicted"/>
<dbReference type="OrthoDB" id="10303402at2759"/>
<reference evidence="3" key="1">
    <citation type="submission" date="2016-06" db="EMBL/GenBank/DDBJ databases">
        <title>Parallel loss of symbiosis genes in relatives of nitrogen-fixing non-legume Parasponia.</title>
        <authorList>
            <person name="Van Velzen R."/>
            <person name="Holmer R."/>
            <person name="Bu F."/>
            <person name="Rutten L."/>
            <person name="Van Zeijl A."/>
            <person name="Liu W."/>
            <person name="Santuari L."/>
            <person name="Cao Q."/>
            <person name="Sharma T."/>
            <person name="Shen D."/>
            <person name="Roswanjaya Y."/>
            <person name="Wardhani T."/>
            <person name="Kalhor M.S."/>
            <person name="Jansen J."/>
            <person name="Van den Hoogen J."/>
            <person name="Gungor B."/>
            <person name="Hartog M."/>
            <person name="Hontelez J."/>
            <person name="Verver J."/>
            <person name="Yang W.-C."/>
            <person name="Schijlen E."/>
            <person name="Repin R."/>
            <person name="Schilthuizen M."/>
            <person name="Schranz E."/>
            <person name="Heidstra R."/>
            <person name="Miyata K."/>
            <person name="Fedorova E."/>
            <person name="Kohlen W."/>
            <person name="Bisseling T."/>
            <person name="Smit S."/>
            <person name="Geurts R."/>
        </authorList>
    </citation>
    <scope>NUCLEOTIDE SEQUENCE [LARGE SCALE GENOMIC DNA]</scope>
    <source>
        <strain evidence="3">cv. RG33-2</strain>
    </source>
</reference>
<dbReference type="Proteomes" id="UP000237000">
    <property type="component" value="Unassembled WGS sequence"/>
</dbReference>
<evidence type="ECO:0000313" key="2">
    <source>
        <dbReference type="EMBL" id="PON50416.1"/>
    </source>
</evidence>